<feature type="region of interest" description="Disordered" evidence="1">
    <location>
        <begin position="73"/>
        <end position="95"/>
    </location>
</feature>
<evidence type="ECO:0000313" key="2">
    <source>
        <dbReference type="EMBL" id="MCL3998164.1"/>
    </source>
</evidence>
<gene>
    <name evidence="2" type="ORF">M4438_32455</name>
</gene>
<protein>
    <submittedName>
        <fullName evidence="2">Uncharacterized protein</fullName>
    </submittedName>
</protein>
<keyword evidence="3" id="KW-1185">Reference proteome</keyword>
<dbReference type="EMBL" id="JAMCCK010000057">
    <property type="protein sequence ID" value="MCL3998164.1"/>
    <property type="molecule type" value="Genomic_DNA"/>
</dbReference>
<sequence length="95" mass="10328">MSEQINMFSLASPTITVLQVVLPALIGLTVAAVGRWNLHIDRNHIEITTRPRPKCPCCHGSRRWRPAAAGLTAARYASRSDPPAASSPGRNEPPF</sequence>
<reference evidence="2 3" key="1">
    <citation type="submission" date="2022-05" db="EMBL/GenBank/DDBJ databases">
        <title>Genome Resource of Streptomyces lavenduligriseus GA1-1, a Strain with Broad-Spectrum Antifungal Activity against Phytopathogenic Fungi.</title>
        <authorList>
            <person name="Qi D."/>
        </authorList>
    </citation>
    <scope>NUCLEOTIDE SEQUENCE [LARGE SCALE GENOMIC DNA]</scope>
    <source>
        <strain evidence="2 3">GA1-1</strain>
    </source>
</reference>
<evidence type="ECO:0000313" key="3">
    <source>
        <dbReference type="Proteomes" id="UP001202052"/>
    </source>
</evidence>
<evidence type="ECO:0000256" key="1">
    <source>
        <dbReference type="SAM" id="MobiDB-lite"/>
    </source>
</evidence>
<comment type="caution">
    <text evidence="2">The sequence shown here is derived from an EMBL/GenBank/DDBJ whole genome shotgun (WGS) entry which is preliminary data.</text>
</comment>
<name>A0ABT0P357_9ACTN</name>
<proteinExistence type="predicted"/>
<accession>A0ABT0P357</accession>
<dbReference type="RefSeq" id="WP_249492863.1">
    <property type="nucleotide sequence ID" value="NZ_JAMCCK010000057.1"/>
</dbReference>
<organism evidence="2 3">
    <name type="scientific">Streptomyces lavenduligriseus</name>
    <dbReference type="NCBI Taxonomy" id="67315"/>
    <lineage>
        <taxon>Bacteria</taxon>
        <taxon>Bacillati</taxon>
        <taxon>Actinomycetota</taxon>
        <taxon>Actinomycetes</taxon>
        <taxon>Kitasatosporales</taxon>
        <taxon>Streptomycetaceae</taxon>
        <taxon>Streptomyces</taxon>
    </lineage>
</organism>
<dbReference type="Proteomes" id="UP001202052">
    <property type="component" value="Unassembled WGS sequence"/>
</dbReference>